<dbReference type="FunCoup" id="A0A059BZK1">
    <property type="interactions" value="341"/>
</dbReference>
<feature type="compositionally biased region" description="Basic and acidic residues" evidence="1">
    <location>
        <begin position="53"/>
        <end position="64"/>
    </location>
</feature>
<dbReference type="InParanoid" id="A0A059BZK1"/>
<name>A0A059BZK1_EUCGR</name>
<accession>A0A059BZK1</accession>
<dbReference type="InterPro" id="IPR044688">
    <property type="entry name" value="SCI-1-like"/>
</dbReference>
<organism evidence="2">
    <name type="scientific">Eucalyptus grandis</name>
    <name type="common">Flooded gum</name>
    <dbReference type="NCBI Taxonomy" id="71139"/>
    <lineage>
        <taxon>Eukaryota</taxon>
        <taxon>Viridiplantae</taxon>
        <taxon>Streptophyta</taxon>
        <taxon>Embryophyta</taxon>
        <taxon>Tracheophyta</taxon>
        <taxon>Spermatophyta</taxon>
        <taxon>Magnoliopsida</taxon>
        <taxon>eudicotyledons</taxon>
        <taxon>Gunneridae</taxon>
        <taxon>Pentapetalae</taxon>
        <taxon>rosids</taxon>
        <taxon>malvids</taxon>
        <taxon>Myrtales</taxon>
        <taxon>Myrtaceae</taxon>
        <taxon>Myrtoideae</taxon>
        <taxon>Eucalypteae</taxon>
        <taxon>Eucalyptus</taxon>
    </lineage>
</organism>
<dbReference type="PANTHER" id="PTHR34117">
    <property type="entry name" value="STYLE CELL-CYCLE INHIBITOR 1"/>
    <property type="match status" value="1"/>
</dbReference>
<sequence>MESERRSKDEKRSQDERKRKRHRADEGEENESRKSDKKEKEKGKDRKSRKHRSDKEKKSRDSKGKQKRKERRSKHDIQELSSDDYFLKNNEFATWLKEERDIFFSDLSAESARELFSKFMKEWNRGKLESRYYEGIASGQRTAHVWKIKV</sequence>
<reference evidence="2" key="1">
    <citation type="submission" date="2013-07" db="EMBL/GenBank/DDBJ databases">
        <title>The genome of Eucalyptus grandis.</title>
        <authorList>
            <person name="Schmutz J."/>
            <person name="Hayes R."/>
            <person name="Myburg A."/>
            <person name="Tuskan G."/>
            <person name="Grattapaglia D."/>
            <person name="Rokhsar D.S."/>
        </authorList>
    </citation>
    <scope>NUCLEOTIDE SEQUENCE</scope>
    <source>
        <tissue evidence="2">Leaf extractions</tissue>
    </source>
</reference>
<dbReference type="PANTHER" id="PTHR34117:SF1">
    <property type="entry name" value="STYLE CELL-CYCLE INHIBITOR 1"/>
    <property type="match status" value="1"/>
</dbReference>
<evidence type="ECO:0000313" key="2">
    <source>
        <dbReference type="EMBL" id="KCW71376.1"/>
    </source>
</evidence>
<dbReference type="OMA" id="DWNSQKL"/>
<dbReference type="KEGG" id="egr:104452398"/>
<protein>
    <submittedName>
        <fullName evidence="2">Uncharacterized protein</fullName>
    </submittedName>
</protein>
<dbReference type="EMBL" id="KK198758">
    <property type="protein sequence ID" value="KCW71376.1"/>
    <property type="molecule type" value="Genomic_DNA"/>
</dbReference>
<feature type="compositionally biased region" description="Basic and acidic residues" evidence="1">
    <location>
        <begin position="1"/>
        <end position="17"/>
    </location>
</feature>
<gene>
    <name evidence="2" type="ORF">EUGRSUZ_F04454</name>
</gene>
<feature type="compositionally biased region" description="Basic and acidic residues" evidence="1">
    <location>
        <begin position="30"/>
        <end position="44"/>
    </location>
</feature>
<evidence type="ECO:0000256" key="1">
    <source>
        <dbReference type="SAM" id="MobiDB-lite"/>
    </source>
</evidence>
<dbReference type="AlphaFoldDB" id="A0A059BZK1"/>
<dbReference type="OrthoDB" id="2139939at2759"/>
<proteinExistence type="predicted"/>
<dbReference type="Gramene" id="KCW71376">
    <property type="protein sequence ID" value="KCW71376"/>
    <property type="gene ID" value="EUGRSUZ_F04454"/>
</dbReference>
<feature type="region of interest" description="Disordered" evidence="1">
    <location>
        <begin position="1"/>
        <end position="80"/>
    </location>
</feature>